<proteinExistence type="predicted"/>
<keyword evidence="3" id="KW-1185">Reference proteome</keyword>
<dbReference type="EMBL" id="JWIN03000007">
    <property type="protein sequence ID" value="KAB1276739.1"/>
    <property type="molecule type" value="Genomic_DNA"/>
</dbReference>
<reference evidence="2 3" key="1">
    <citation type="journal article" date="2019" name="Mol. Ecol. Resour.">
        <title>Improving Illumina assemblies with Hi-C and long reads: an example with the North African dromedary.</title>
        <authorList>
            <person name="Elbers J.P."/>
            <person name="Rogers M.F."/>
            <person name="Perelman P.L."/>
            <person name="Proskuryakova A.A."/>
            <person name="Serdyukova N.A."/>
            <person name="Johnson W.E."/>
            <person name="Horin P."/>
            <person name="Corander J."/>
            <person name="Murphy D."/>
            <person name="Burger P.A."/>
        </authorList>
    </citation>
    <scope>NUCLEOTIDE SEQUENCE [LARGE SCALE GENOMIC DNA]</scope>
    <source>
        <strain evidence="2">Drom800</strain>
        <tissue evidence="2">Blood</tissue>
    </source>
</reference>
<protein>
    <submittedName>
        <fullName evidence="2">Uncharacterized protein</fullName>
    </submittedName>
</protein>
<feature type="region of interest" description="Disordered" evidence="1">
    <location>
        <begin position="849"/>
        <end position="875"/>
    </location>
</feature>
<feature type="region of interest" description="Disordered" evidence="1">
    <location>
        <begin position="662"/>
        <end position="732"/>
    </location>
</feature>
<comment type="caution">
    <text evidence="2">The sequence shown here is derived from an EMBL/GenBank/DDBJ whole genome shotgun (WGS) entry which is preliminary data.</text>
</comment>
<evidence type="ECO:0000256" key="1">
    <source>
        <dbReference type="SAM" id="MobiDB-lite"/>
    </source>
</evidence>
<feature type="compositionally biased region" description="Basic residues" evidence="1">
    <location>
        <begin position="1"/>
        <end position="13"/>
    </location>
</feature>
<feature type="region of interest" description="Disordered" evidence="1">
    <location>
        <begin position="363"/>
        <end position="385"/>
    </location>
</feature>
<dbReference type="AlphaFoldDB" id="A0A5N4E045"/>
<feature type="region of interest" description="Disordered" evidence="1">
    <location>
        <begin position="53"/>
        <end position="93"/>
    </location>
</feature>
<feature type="compositionally biased region" description="Polar residues" evidence="1">
    <location>
        <begin position="567"/>
        <end position="577"/>
    </location>
</feature>
<organism evidence="2 3">
    <name type="scientific">Camelus dromedarius</name>
    <name type="common">Dromedary</name>
    <name type="synonym">Arabian camel</name>
    <dbReference type="NCBI Taxonomy" id="9838"/>
    <lineage>
        <taxon>Eukaryota</taxon>
        <taxon>Metazoa</taxon>
        <taxon>Chordata</taxon>
        <taxon>Craniata</taxon>
        <taxon>Vertebrata</taxon>
        <taxon>Euteleostomi</taxon>
        <taxon>Mammalia</taxon>
        <taxon>Eutheria</taxon>
        <taxon>Laurasiatheria</taxon>
        <taxon>Artiodactyla</taxon>
        <taxon>Tylopoda</taxon>
        <taxon>Camelidae</taxon>
        <taxon>Camelus</taxon>
    </lineage>
</organism>
<evidence type="ECO:0000313" key="2">
    <source>
        <dbReference type="EMBL" id="KAB1276739.1"/>
    </source>
</evidence>
<accession>A0A5N4E045</accession>
<gene>
    <name evidence="2" type="ORF">Cadr_000007827</name>
</gene>
<dbReference type="Proteomes" id="UP000299084">
    <property type="component" value="Unassembled WGS sequence"/>
</dbReference>
<feature type="region of interest" description="Disordered" evidence="1">
    <location>
        <begin position="1"/>
        <end position="29"/>
    </location>
</feature>
<name>A0A5N4E045_CAMDR</name>
<sequence>MRINRPPRPRRQHCAPLPTSPGPGWPEPCVQQLRGRHLPGALAQGWGTELSVASRPQGSSVLRMQVDPLAQRRKFPSRDRKQSHSLSTPPQPTVLPDITYLEPVLQRVPGLHRIRCAPGCAPLPTTTSGLGPLWRTTPFPGSCLRPVRLLSQSRTDKCGQVRALFRVTDFLLCSHMVEGVSEFSGPLYKAPNPFMTSPTFQQPAPNTVTSGFPHEWTTAGQDRDKILRRSFLLGHTWTHQNLLPSQENEGQADLLFAPSQHTKTRFQCSKQPPHPEGHGKTNFADRRFWSVPTEAARCTAPCRSPSNKLLKKNPRTHEVGMCQQAPKQALCTPTLVPVPQASLTTAGVRRGLQAPAGAGLVLSGATLRPPNRNKRALEQPTPAANQTTGCRQMCLQIIHLTLQGPSSVPLHLSHVRRTGTSPTKDRETQSTVILNGSLLQEREHPRVPSLAVVPPHAWCLTHSLEEQVLWSRAPLGLLLLWPRAGLPPAKGSGGPGHLPQALNTLKLSVCGEGISVPAQMTHKAEGCGQRTLRRWNKKPPSSAWLVRRRVRFDLQEREAHTAPRPTTLPTETAQTGPRAQMDDRNRGHLNHQSTVLPLRLTHRVTAAHGQTQPPQHSKQISMEMVRFADGIQARIPWFSTQPPTEQRNGQRGFGSVRPVLSRQLSSGPREQAEAQGLPAVSPMPRGAAHSLPAWSPAREPKCENEDSPRARPVWPQSLPATRGLAHPGSASRASEFGKEIRLPDYTVAPTESQAWGWWAGGAFVSISAQARYQLIDACGSVAVALLPMNLKVPPSPLLHQPSLSCRRSECGDGLSGASRNKPRWDPCPEADLGLRRTQTCQVSTQSKWLSGSRRASPLHPMNRSGENLAFGHSRVTNPRRTPAALYLPWAPRRAARPWFSGDRRDFLTSRTRTTGKHTSHPLRGLAPGLASVLRRPVKPVRLAPDSAALPGAHHGACRDAYSGL</sequence>
<feature type="region of interest" description="Disordered" evidence="1">
    <location>
        <begin position="555"/>
        <end position="586"/>
    </location>
</feature>
<evidence type="ECO:0000313" key="3">
    <source>
        <dbReference type="Proteomes" id="UP000299084"/>
    </source>
</evidence>
<feature type="compositionally biased region" description="Basic and acidic residues" evidence="1">
    <location>
        <begin position="698"/>
        <end position="709"/>
    </location>
</feature>